<feature type="transmembrane region" description="Helical" evidence="1">
    <location>
        <begin position="6"/>
        <end position="34"/>
    </location>
</feature>
<protein>
    <submittedName>
        <fullName evidence="3">Sulfite exporter TauE/SafE family protein</fullName>
    </submittedName>
</protein>
<dbReference type="PANTHER" id="PTHR42208:SF1">
    <property type="entry name" value="HEAVY METAL TRANSPORTER"/>
    <property type="match status" value="1"/>
</dbReference>
<organism evidence="3 4">
    <name type="scientific">Aromatoleum buckelii</name>
    <dbReference type="NCBI Taxonomy" id="200254"/>
    <lineage>
        <taxon>Bacteria</taxon>
        <taxon>Pseudomonadati</taxon>
        <taxon>Pseudomonadota</taxon>
        <taxon>Betaproteobacteria</taxon>
        <taxon>Rhodocyclales</taxon>
        <taxon>Rhodocyclaceae</taxon>
        <taxon>Aromatoleum</taxon>
    </lineage>
</organism>
<feature type="transmembrane region" description="Helical" evidence="1">
    <location>
        <begin position="168"/>
        <end position="190"/>
    </location>
</feature>
<dbReference type="EMBL" id="WTVH01000046">
    <property type="protein sequence ID" value="NMF95101.1"/>
    <property type="molecule type" value="Genomic_DNA"/>
</dbReference>
<dbReference type="InterPro" id="IPR039447">
    <property type="entry name" value="UreH-like_TM_dom"/>
</dbReference>
<evidence type="ECO:0000259" key="2">
    <source>
        <dbReference type="Pfam" id="PF13386"/>
    </source>
</evidence>
<keyword evidence="4" id="KW-1185">Reference proteome</keyword>
<dbReference type="RefSeq" id="WP_169200300.1">
    <property type="nucleotide sequence ID" value="NZ_WTVH02000009.1"/>
</dbReference>
<evidence type="ECO:0000256" key="1">
    <source>
        <dbReference type="SAM" id="Phobius"/>
    </source>
</evidence>
<feature type="transmembrane region" description="Helical" evidence="1">
    <location>
        <begin position="202"/>
        <end position="221"/>
    </location>
</feature>
<keyword evidence="1" id="KW-0472">Membrane</keyword>
<keyword evidence="1" id="KW-0812">Transmembrane</keyword>
<feature type="transmembrane region" description="Helical" evidence="1">
    <location>
        <begin position="55"/>
        <end position="75"/>
    </location>
</feature>
<feature type="domain" description="Urease accessory protein UreH-like transmembrane" evidence="2">
    <location>
        <begin position="8"/>
        <end position="214"/>
    </location>
</feature>
<keyword evidence="1" id="KW-1133">Transmembrane helix</keyword>
<dbReference type="PANTHER" id="PTHR42208">
    <property type="entry name" value="HEAVY METAL TRANSPORTER-RELATED"/>
    <property type="match status" value="1"/>
</dbReference>
<evidence type="ECO:0000313" key="4">
    <source>
        <dbReference type="Proteomes" id="UP000601990"/>
    </source>
</evidence>
<dbReference type="Proteomes" id="UP000601990">
    <property type="component" value="Unassembled WGS sequence"/>
</dbReference>
<sequence>MPETGYIAVFLIGLLGGTHCVSMCGGIVGAMTSVRMLGDTRRQWPIHLAYNLGRIATYTLLGAVLGALGTVGLLFNDVLPVQLGLYVLANLMLIALGLYLTGFTRLLTPVERVGLRLWRVVQPLTRRFLPARSAAQALPLGLLWGFLPCGLVYSVLTTALVTGSAGRGAGLMLAFGLGTLPNLMLAGMLFKRFRDVTRNGKVRFAAGLLVLGFGVFGLYNAPTLGGKLWSGVVCEV</sequence>
<feature type="transmembrane region" description="Helical" evidence="1">
    <location>
        <begin position="137"/>
        <end position="156"/>
    </location>
</feature>
<proteinExistence type="predicted"/>
<comment type="caution">
    <text evidence="3">The sequence shown here is derived from an EMBL/GenBank/DDBJ whole genome shotgun (WGS) entry which is preliminary data.</text>
</comment>
<name>A0ABX1N766_9RHOO</name>
<gene>
    <name evidence="3" type="ORF">GO608_17455</name>
</gene>
<evidence type="ECO:0000313" key="3">
    <source>
        <dbReference type="EMBL" id="NMF95101.1"/>
    </source>
</evidence>
<accession>A0ABX1N766</accession>
<feature type="transmembrane region" description="Helical" evidence="1">
    <location>
        <begin position="87"/>
        <end position="107"/>
    </location>
</feature>
<reference evidence="3" key="1">
    <citation type="submission" date="2019-12" db="EMBL/GenBank/DDBJ databases">
        <title>Comparative genomics gives insights into the taxonomy of the Azoarcus-Aromatoleum group and reveals separate origins of nif in the plant-associated Azoarcus and non-plant-associated Aromatoleum sub-groups.</title>
        <authorList>
            <person name="Lafos M."/>
            <person name="Maluk M."/>
            <person name="Batista M."/>
            <person name="Junghare M."/>
            <person name="Carmona M."/>
            <person name="Faoro H."/>
            <person name="Cruz L.M."/>
            <person name="Battistoni F."/>
            <person name="De Souza E."/>
            <person name="Pedrosa F."/>
            <person name="Chen W.-M."/>
            <person name="Poole P.S."/>
            <person name="Dixon R.A."/>
            <person name="James E.K."/>
        </authorList>
    </citation>
    <scope>NUCLEOTIDE SEQUENCE</scope>
    <source>
        <strain evidence="3">U120</strain>
    </source>
</reference>
<dbReference type="Pfam" id="PF13386">
    <property type="entry name" value="DsbD_2"/>
    <property type="match status" value="1"/>
</dbReference>